<evidence type="ECO:0000313" key="2">
    <source>
        <dbReference type="Proteomes" id="UP001437256"/>
    </source>
</evidence>
<accession>A0ABR2ZQM9</accession>
<gene>
    <name evidence="1" type="ORF">AAF712_010392</name>
</gene>
<dbReference type="EMBL" id="JBBXMP010000098">
    <property type="protein sequence ID" value="KAL0062697.1"/>
    <property type="molecule type" value="Genomic_DNA"/>
</dbReference>
<name>A0ABR2ZQM9_9AGAR</name>
<dbReference type="Proteomes" id="UP001437256">
    <property type="component" value="Unassembled WGS sequence"/>
</dbReference>
<organism evidence="1 2">
    <name type="scientific">Marasmius tenuissimus</name>
    <dbReference type="NCBI Taxonomy" id="585030"/>
    <lineage>
        <taxon>Eukaryota</taxon>
        <taxon>Fungi</taxon>
        <taxon>Dikarya</taxon>
        <taxon>Basidiomycota</taxon>
        <taxon>Agaricomycotina</taxon>
        <taxon>Agaricomycetes</taxon>
        <taxon>Agaricomycetidae</taxon>
        <taxon>Agaricales</taxon>
        <taxon>Marasmiineae</taxon>
        <taxon>Marasmiaceae</taxon>
        <taxon>Marasmius</taxon>
    </lineage>
</organism>
<keyword evidence="2" id="KW-1185">Reference proteome</keyword>
<proteinExistence type="predicted"/>
<reference evidence="1 2" key="1">
    <citation type="submission" date="2024-05" db="EMBL/GenBank/DDBJ databases">
        <title>A draft genome resource for the thread blight pathogen Marasmius tenuissimus strain MS-2.</title>
        <authorList>
            <person name="Yulfo-Soto G.E."/>
            <person name="Baruah I.K."/>
            <person name="Amoako-Attah I."/>
            <person name="Bukari Y."/>
            <person name="Meinhardt L.W."/>
            <person name="Bailey B.A."/>
            <person name="Cohen S.P."/>
        </authorList>
    </citation>
    <scope>NUCLEOTIDE SEQUENCE [LARGE SCALE GENOMIC DNA]</scope>
    <source>
        <strain evidence="1 2">MS-2</strain>
    </source>
</reference>
<sequence>MPQKPRTKSTHVRGDILVFGLQIISEDLKFITEEERQIYEDSPKSEQVTLRTLELKVMLQSSGIWRQARTGIAFSKSNRSCNLLVLATQGQGSLPSADVTEKIKKEFNIP</sequence>
<protein>
    <submittedName>
        <fullName evidence="1">Uncharacterized protein</fullName>
    </submittedName>
</protein>
<comment type="caution">
    <text evidence="1">The sequence shown here is derived from an EMBL/GenBank/DDBJ whole genome shotgun (WGS) entry which is preliminary data.</text>
</comment>
<evidence type="ECO:0000313" key="1">
    <source>
        <dbReference type="EMBL" id="KAL0062697.1"/>
    </source>
</evidence>